<dbReference type="Proteomes" id="UP000044938">
    <property type="component" value="Unassembled WGS sequence"/>
</dbReference>
<evidence type="ECO:0000313" key="2">
    <source>
        <dbReference type="EMBL" id="CKS27382.1"/>
    </source>
</evidence>
<reference evidence="6 7" key="3">
    <citation type="submission" date="2015-03" db="EMBL/GenBank/DDBJ databases">
        <authorList>
            <consortium name="Pathogen Informatics"/>
        </authorList>
    </citation>
    <scope>NUCLEOTIDE SEQUENCE [LARGE SCALE GENOMIC DNA]</scope>
    <source>
        <strain evidence="2 10">Bir 172</strain>
        <strain evidence="1 9">C09601061</strain>
        <strain evidence="6">K00500041</strain>
        <strain evidence="4 8">M09401471</strain>
        <strain evidence="7">N09902308</strain>
    </source>
</reference>
<evidence type="ECO:0000313" key="9">
    <source>
        <dbReference type="Proteomes" id="UP000046680"/>
    </source>
</evidence>
<evidence type="ECO:0000313" key="1">
    <source>
        <dbReference type="EMBL" id="CFR82876.1"/>
    </source>
</evidence>
<gene>
    <name evidence="1" type="ORF">ERS007657_02099</name>
    <name evidence="3" type="ORF">ERS007703_01531</name>
    <name evidence="4" type="ORF">ERS007720_00922</name>
    <name evidence="5" type="ORF">ERS007739_03206</name>
    <name evidence="2" type="ORF">ERS027646_01566</name>
</gene>
<proteinExistence type="predicted"/>
<dbReference type="Proteomes" id="UP000039021">
    <property type="component" value="Unassembled WGS sequence"/>
</dbReference>
<dbReference type="Proteomes" id="UP000046680">
    <property type="component" value="Unassembled WGS sequence"/>
</dbReference>
<dbReference type="EMBL" id="CNGE01000236">
    <property type="protein sequence ID" value="CKS27382.1"/>
    <property type="molecule type" value="Genomic_DNA"/>
</dbReference>
<dbReference type="EMBL" id="CSBK01001616">
    <property type="protein sequence ID" value="COY91991.1"/>
    <property type="molecule type" value="Genomic_DNA"/>
</dbReference>
<accession>A0A0U0R407</accession>
<organism evidence="3 6">
    <name type="scientific">Mycobacterium tuberculosis</name>
    <dbReference type="NCBI Taxonomy" id="1773"/>
    <lineage>
        <taxon>Bacteria</taxon>
        <taxon>Bacillati</taxon>
        <taxon>Actinomycetota</taxon>
        <taxon>Actinomycetes</taxon>
        <taxon>Mycobacteriales</taxon>
        <taxon>Mycobacteriaceae</taxon>
        <taxon>Mycobacterium</taxon>
        <taxon>Mycobacterium tuberculosis complex</taxon>
    </lineage>
</organism>
<evidence type="ECO:0000313" key="5">
    <source>
        <dbReference type="EMBL" id="COY91991.1"/>
    </source>
</evidence>
<name>A0A0U0R407_MYCTX</name>
<dbReference type="EMBL" id="CSAJ01000079">
    <property type="protein sequence ID" value="COV78752.1"/>
    <property type="molecule type" value="Genomic_DNA"/>
</dbReference>
<reference evidence="5" key="1">
    <citation type="submission" date="2015-03" db="EMBL/GenBank/DDBJ databases">
        <authorList>
            <consortium name="Pathogen Informatics"/>
            <person name="Murphy D."/>
        </authorList>
    </citation>
    <scope>NUCLEOTIDE SEQUENCE</scope>
    <source>
        <strain evidence="5">N09902308</strain>
    </source>
</reference>
<evidence type="ECO:0000313" key="3">
    <source>
        <dbReference type="EMBL" id="COV50614.1"/>
    </source>
</evidence>
<dbReference type="Proteomes" id="UP000048948">
    <property type="component" value="Unassembled WGS sequence"/>
</dbReference>
<evidence type="ECO:0000313" key="7">
    <source>
        <dbReference type="Proteomes" id="UP000039021"/>
    </source>
</evidence>
<evidence type="ECO:0000313" key="6">
    <source>
        <dbReference type="Proteomes" id="UP000038802"/>
    </source>
</evidence>
<sequence>MPTMEPPGFMIGSSALAIEAYEYAEMWMPLDTSA</sequence>
<protein>
    <submittedName>
        <fullName evidence="3">Uncharacterized protein</fullName>
    </submittedName>
</protein>
<evidence type="ECO:0000313" key="8">
    <source>
        <dbReference type="Proteomes" id="UP000044938"/>
    </source>
</evidence>
<dbReference type="Proteomes" id="UP000038802">
    <property type="component" value="Unassembled WGS sequence"/>
</dbReference>
<dbReference type="AlphaFoldDB" id="A0A0U0R407"/>
<dbReference type="EMBL" id="CGCX01000753">
    <property type="protein sequence ID" value="CFR82876.1"/>
    <property type="molecule type" value="Genomic_DNA"/>
</dbReference>
<evidence type="ECO:0000313" key="4">
    <source>
        <dbReference type="EMBL" id="COV78752.1"/>
    </source>
</evidence>
<reference evidence="3" key="2">
    <citation type="submission" date="2015-03" db="EMBL/GenBank/DDBJ databases">
        <authorList>
            <person name="Murphy D."/>
        </authorList>
    </citation>
    <scope>NUCLEOTIDE SEQUENCE [LARGE SCALE GENOMIC DNA]</scope>
    <source>
        <strain evidence="3">K00500041</strain>
    </source>
</reference>
<evidence type="ECO:0000313" key="10">
    <source>
        <dbReference type="Proteomes" id="UP000048948"/>
    </source>
</evidence>
<dbReference type="EMBL" id="CSAE01000131">
    <property type="protein sequence ID" value="COV50614.1"/>
    <property type="molecule type" value="Genomic_DNA"/>
</dbReference>